<keyword evidence="3" id="KW-0548">Nucleotidyltransferase</keyword>
<dbReference type="Gene3D" id="3.10.10.10">
    <property type="entry name" value="HIV Type 1 Reverse Transcriptase, subunit A, domain 1"/>
    <property type="match status" value="1"/>
</dbReference>
<dbReference type="GO" id="GO:0003964">
    <property type="term" value="F:RNA-directed DNA polymerase activity"/>
    <property type="evidence" value="ECO:0007669"/>
    <property type="project" value="UniProtKB-KW"/>
</dbReference>
<dbReference type="InterPro" id="IPR043502">
    <property type="entry name" value="DNA/RNA_pol_sf"/>
</dbReference>
<dbReference type="InterPro" id="IPR036397">
    <property type="entry name" value="RNaseH_sf"/>
</dbReference>
<feature type="domain" description="RNase H type-1" evidence="2">
    <location>
        <begin position="326"/>
        <end position="386"/>
    </location>
</feature>
<dbReference type="CDD" id="cd01647">
    <property type="entry name" value="RT_LTR"/>
    <property type="match status" value="1"/>
</dbReference>
<dbReference type="SUPFAM" id="SSF56672">
    <property type="entry name" value="DNA/RNA polymerases"/>
    <property type="match status" value="1"/>
</dbReference>
<dbReference type="GO" id="GO:0003676">
    <property type="term" value="F:nucleic acid binding"/>
    <property type="evidence" value="ECO:0007669"/>
    <property type="project" value="InterPro"/>
</dbReference>
<dbReference type="InterPro" id="IPR043128">
    <property type="entry name" value="Rev_trsase/Diguanyl_cyclase"/>
</dbReference>
<dbReference type="EMBL" id="BKCJ010113667">
    <property type="protein sequence ID" value="GEX52800.1"/>
    <property type="molecule type" value="Genomic_DNA"/>
</dbReference>
<name>A0A699HDI1_TANCI</name>
<dbReference type="InterPro" id="IPR053134">
    <property type="entry name" value="RNA-dir_DNA_polymerase"/>
</dbReference>
<organism evidence="3">
    <name type="scientific">Tanacetum cinerariifolium</name>
    <name type="common">Dalmatian daisy</name>
    <name type="synonym">Chrysanthemum cinerariifolium</name>
    <dbReference type="NCBI Taxonomy" id="118510"/>
    <lineage>
        <taxon>Eukaryota</taxon>
        <taxon>Viridiplantae</taxon>
        <taxon>Streptophyta</taxon>
        <taxon>Embryophyta</taxon>
        <taxon>Tracheophyta</taxon>
        <taxon>Spermatophyta</taxon>
        <taxon>Magnoliopsida</taxon>
        <taxon>eudicotyledons</taxon>
        <taxon>Gunneridae</taxon>
        <taxon>Pentapetalae</taxon>
        <taxon>asterids</taxon>
        <taxon>campanulids</taxon>
        <taxon>Asterales</taxon>
        <taxon>Asteraceae</taxon>
        <taxon>Asteroideae</taxon>
        <taxon>Anthemideae</taxon>
        <taxon>Anthemidinae</taxon>
        <taxon>Tanacetum</taxon>
    </lineage>
</organism>
<keyword evidence="3" id="KW-0808">Transferase</keyword>
<gene>
    <name evidence="3" type="ORF">Tci_324775</name>
</gene>
<evidence type="ECO:0000259" key="2">
    <source>
        <dbReference type="PROSITE" id="PS50879"/>
    </source>
</evidence>
<dbReference type="Gene3D" id="3.30.420.10">
    <property type="entry name" value="Ribonuclease H-like superfamily/Ribonuclease H"/>
    <property type="match status" value="1"/>
</dbReference>
<keyword evidence="3" id="KW-0695">RNA-directed DNA polymerase</keyword>
<evidence type="ECO:0000256" key="1">
    <source>
        <dbReference type="SAM" id="MobiDB-lite"/>
    </source>
</evidence>
<proteinExistence type="predicted"/>
<dbReference type="AlphaFoldDB" id="A0A699HDI1"/>
<evidence type="ECO:0000313" key="3">
    <source>
        <dbReference type="EMBL" id="GEX52800.1"/>
    </source>
</evidence>
<feature type="compositionally biased region" description="Basic and acidic residues" evidence="1">
    <location>
        <begin position="302"/>
        <end position="320"/>
    </location>
</feature>
<accession>A0A699HDI1</accession>
<dbReference type="Pfam" id="PF00078">
    <property type="entry name" value="RVT_1"/>
    <property type="match status" value="1"/>
</dbReference>
<dbReference type="Gene3D" id="3.30.70.270">
    <property type="match status" value="2"/>
</dbReference>
<dbReference type="GO" id="GO:0004523">
    <property type="term" value="F:RNA-DNA hybrid ribonuclease activity"/>
    <property type="evidence" value="ECO:0007669"/>
    <property type="project" value="InterPro"/>
</dbReference>
<dbReference type="PANTHER" id="PTHR24559:SF444">
    <property type="entry name" value="REVERSE TRANSCRIPTASE DOMAIN-CONTAINING PROTEIN"/>
    <property type="match status" value="1"/>
</dbReference>
<dbReference type="InterPro" id="IPR000477">
    <property type="entry name" value="RT_dom"/>
</dbReference>
<feature type="region of interest" description="Disordered" evidence="1">
    <location>
        <begin position="300"/>
        <end position="320"/>
    </location>
</feature>
<dbReference type="PANTHER" id="PTHR24559">
    <property type="entry name" value="TRANSPOSON TY3-I GAG-POL POLYPROTEIN"/>
    <property type="match status" value="1"/>
</dbReference>
<dbReference type="PROSITE" id="PS50879">
    <property type="entry name" value="RNASE_H_1"/>
    <property type="match status" value="1"/>
</dbReference>
<dbReference type="InterPro" id="IPR002156">
    <property type="entry name" value="RNaseH_domain"/>
</dbReference>
<protein>
    <submittedName>
        <fullName evidence="3">Reverse transcriptase domain-containing protein</fullName>
    </submittedName>
</protein>
<reference evidence="3" key="1">
    <citation type="journal article" date="2019" name="Sci. Rep.">
        <title>Draft genome of Tanacetum cinerariifolium, the natural source of mosquito coil.</title>
        <authorList>
            <person name="Yamashiro T."/>
            <person name="Shiraishi A."/>
            <person name="Satake H."/>
            <person name="Nakayama K."/>
        </authorList>
    </citation>
    <scope>NUCLEOTIDE SEQUENCE</scope>
</reference>
<comment type="caution">
    <text evidence="3">The sequence shown here is derived from an EMBL/GenBank/DDBJ whole genome shotgun (WGS) entry which is preliminary data.</text>
</comment>
<sequence length="386" mass="44169">MVGGNLFNTEHKLNEYKHIKPVKQKKRGLALERNEAACKEVDELTKAGILREVKDHTWVANPVMVKKSDGGWRMCVDVTDINKACPKDSYPLPEIKWKVESLSGFQLKCFLDAYKGYHQIQMVEGDKDKTNFFIGKGVFCYRKMPFGLKNTGATYQRLVDKVFNNQLGQNLEAYVDDMLNLKKCSFNVEEGSFLGHLITKQGIKANPSKVKEITDLKPPRTLKEIQILNGKLAALNRFFSKGADNSLLLFKALKSCTDKKTIQWTAEREKKTSFDLLRKEDVTRGIVKLSRVGEAHISPRSRFKETSKKKKDIDQKSKAANKEEKLTGMWKLYNDEASSFEGKEYTYALRFEFETTNNEAEYEALLASLRIAEEMEIKDLALFIDS</sequence>